<dbReference type="Proteomes" id="UP000312512">
    <property type="component" value="Unassembled WGS sequence"/>
</dbReference>
<accession>A0A5C4V8U7</accession>
<gene>
    <name evidence="1" type="ORF">FH608_046365</name>
</gene>
<dbReference type="InterPro" id="IPR007278">
    <property type="entry name" value="DUF397"/>
</dbReference>
<dbReference type="Pfam" id="PF04149">
    <property type="entry name" value="DUF397"/>
    <property type="match status" value="1"/>
</dbReference>
<dbReference type="AlphaFoldDB" id="A0A5C4V8U7"/>
<dbReference type="EMBL" id="VDLX02000028">
    <property type="protein sequence ID" value="KAB8186918.1"/>
    <property type="molecule type" value="Genomic_DNA"/>
</dbReference>
<evidence type="ECO:0000313" key="2">
    <source>
        <dbReference type="Proteomes" id="UP000312512"/>
    </source>
</evidence>
<protein>
    <submittedName>
        <fullName evidence="1">DUF397 domain-containing protein</fullName>
    </submittedName>
</protein>
<sequence>MSGQVWRKSSFCNGATACGEVALLSDGDIGVRDSKHPEGPTLVVPAGDWCAFLDAVKTGSMGWAGGLVQASRVGLDEWLVWLTSDKTVALQFTESEMAAFVRGVHAHEFDLARLGSGVEGVSVAPGSTLAGL</sequence>
<comment type="caution">
    <text evidence="1">The sequence shown here is derived from an EMBL/GenBank/DDBJ whole genome shotgun (WGS) entry which is preliminary data.</text>
</comment>
<name>A0A5C4V8U7_9ACTN</name>
<organism evidence="1 2">
    <name type="scientific">Nonomuraea phyllanthi</name>
    <dbReference type="NCBI Taxonomy" id="2219224"/>
    <lineage>
        <taxon>Bacteria</taxon>
        <taxon>Bacillati</taxon>
        <taxon>Actinomycetota</taxon>
        <taxon>Actinomycetes</taxon>
        <taxon>Streptosporangiales</taxon>
        <taxon>Streptosporangiaceae</taxon>
        <taxon>Nonomuraea</taxon>
    </lineage>
</organism>
<evidence type="ECO:0000313" key="1">
    <source>
        <dbReference type="EMBL" id="KAB8186918.1"/>
    </source>
</evidence>
<keyword evidence="2" id="KW-1185">Reference proteome</keyword>
<dbReference type="RefSeq" id="WP_139637582.1">
    <property type="nucleotide sequence ID" value="NZ_VDLX02000028.1"/>
</dbReference>
<reference evidence="1 2" key="1">
    <citation type="submission" date="2019-10" db="EMBL/GenBank/DDBJ databases">
        <title>Nonomuraea sp. nov., isolated from Phyllanthus amarus.</title>
        <authorList>
            <person name="Klykleung N."/>
            <person name="Tanasupawat S."/>
        </authorList>
    </citation>
    <scope>NUCLEOTIDE SEQUENCE [LARGE SCALE GENOMIC DNA]</scope>
    <source>
        <strain evidence="1 2">PA1-10</strain>
    </source>
</reference>
<proteinExistence type="predicted"/>
<dbReference type="OrthoDB" id="3636733at2"/>